<dbReference type="PROSITE" id="PS00292">
    <property type="entry name" value="CYCLINS"/>
    <property type="match status" value="1"/>
</dbReference>
<keyword evidence="2 4" id="KW-0195">Cyclin</keyword>
<comment type="similarity">
    <text evidence="4">Belongs to the cyclin family.</text>
</comment>
<dbReference type="SMART" id="SM00385">
    <property type="entry name" value="CYCLIN"/>
    <property type="match status" value="1"/>
</dbReference>
<reference evidence="6 7" key="1">
    <citation type="journal article" date="2015" name="Sci. Rep.">
        <title>Genome of the facultative scuticociliatosis pathogen Pseudocohnilembus persalinus provides insight into its virulence through horizontal gene transfer.</title>
        <authorList>
            <person name="Xiong J."/>
            <person name="Wang G."/>
            <person name="Cheng J."/>
            <person name="Tian M."/>
            <person name="Pan X."/>
            <person name="Warren A."/>
            <person name="Jiang C."/>
            <person name="Yuan D."/>
            <person name="Miao W."/>
        </authorList>
    </citation>
    <scope>NUCLEOTIDE SEQUENCE [LARGE SCALE GENOMIC DNA]</scope>
    <source>
        <strain evidence="6">36N120E</strain>
    </source>
</reference>
<dbReference type="Gene3D" id="1.10.472.10">
    <property type="entry name" value="Cyclin-like"/>
    <property type="match status" value="1"/>
</dbReference>
<dbReference type="OrthoDB" id="285353at2759"/>
<evidence type="ECO:0000313" key="6">
    <source>
        <dbReference type="EMBL" id="KRX03099.1"/>
    </source>
</evidence>
<evidence type="ECO:0000256" key="1">
    <source>
        <dbReference type="ARBA" id="ARBA00022618"/>
    </source>
</evidence>
<dbReference type="InterPro" id="IPR006671">
    <property type="entry name" value="Cyclin_N"/>
</dbReference>
<dbReference type="InParanoid" id="A0A0V0QLG3"/>
<dbReference type="GO" id="GO:0051301">
    <property type="term" value="P:cell division"/>
    <property type="evidence" value="ECO:0007669"/>
    <property type="project" value="UniProtKB-KW"/>
</dbReference>
<evidence type="ECO:0000256" key="3">
    <source>
        <dbReference type="ARBA" id="ARBA00023306"/>
    </source>
</evidence>
<dbReference type="InterPro" id="IPR013763">
    <property type="entry name" value="Cyclin-like_dom"/>
</dbReference>
<dbReference type="InterPro" id="IPR036915">
    <property type="entry name" value="Cyclin-like_sf"/>
</dbReference>
<gene>
    <name evidence="6" type="ORF">PPERSA_10180</name>
</gene>
<evidence type="ECO:0000256" key="4">
    <source>
        <dbReference type="RuleBase" id="RU000383"/>
    </source>
</evidence>
<organism evidence="6 7">
    <name type="scientific">Pseudocohnilembus persalinus</name>
    <name type="common">Ciliate</name>
    <dbReference type="NCBI Taxonomy" id="266149"/>
    <lineage>
        <taxon>Eukaryota</taxon>
        <taxon>Sar</taxon>
        <taxon>Alveolata</taxon>
        <taxon>Ciliophora</taxon>
        <taxon>Intramacronucleata</taxon>
        <taxon>Oligohymenophorea</taxon>
        <taxon>Scuticociliatia</taxon>
        <taxon>Philasterida</taxon>
        <taxon>Pseudocohnilembidae</taxon>
        <taxon>Pseudocohnilembus</taxon>
    </lineage>
</organism>
<feature type="domain" description="Cyclin-like" evidence="5">
    <location>
        <begin position="116"/>
        <end position="201"/>
    </location>
</feature>
<dbReference type="InterPro" id="IPR048258">
    <property type="entry name" value="Cyclins_cyclin-box"/>
</dbReference>
<evidence type="ECO:0000256" key="2">
    <source>
        <dbReference type="ARBA" id="ARBA00023127"/>
    </source>
</evidence>
<evidence type="ECO:0000313" key="7">
    <source>
        <dbReference type="Proteomes" id="UP000054937"/>
    </source>
</evidence>
<comment type="caution">
    <text evidence="6">The sequence shown here is derived from an EMBL/GenBank/DDBJ whole genome shotgun (WGS) entry which is preliminary data.</text>
</comment>
<name>A0A0V0QLG3_PSEPJ</name>
<dbReference type="SUPFAM" id="SSF47954">
    <property type="entry name" value="Cyclin-like"/>
    <property type="match status" value="1"/>
</dbReference>
<protein>
    <submittedName>
        <fullName evidence="6">Cyclin-like protein</fullName>
    </submittedName>
</protein>
<dbReference type="EMBL" id="LDAU01000144">
    <property type="protein sequence ID" value="KRX03099.1"/>
    <property type="molecule type" value="Genomic_DNA"/>
</dbReference>
<keyword evidence="1" id="KW-0132">Cell division</keyword>
<sequence>MDEDIEDEQNNNIYQEQNEIDEMFLDINDENNKDQNQKQNNDSNQIMNLKNSYSNYQDEQQNQEEDEEYGYVLNYDEETLIYLMEREQVYQQQVDKLYIENKQKNLTSDMRVVLFDWIMQVASEYYLKRETFHIAINILDRFLSSEVNLKTSQFQIVGLVCLIISAKQEEIYPPKVKEFLLATENSYTTDDVLCWEKRILNILSWQTNPPTLNMWGNFYLLQWDMYIENSEFASNHPLILQNNPNIQLPIQFKQANDSSYYYFREYMQIIDAVVLDKENLLYKTRVLLLIPTIQYVSQFFILPIDVELPLSAKVNPQKVLESYN</sequence>
<evidence type="ECO:0000259" key="5">
    <source>
        <dbReference type="SMART" id="SM00385"/>
    </source>
</evidence>
<dbReference type="PANTHER" id="PTHR10177">
    <property type="entry name" value="CYCLINS"/>
    <property type="match status" value="1"/>
</dbReference>
<keyword evidence="3" id="KW-0131">Cell cycle</keyword>
<dbReference type="FunFam" id="1.10.472.10:FF:000001">
    <property type="entry name" value="G2/mitotic-specific cyclin"/>
    <property type="match status" value="1"/>
</dbReference>
<dbReference type="Proteomes" id="UP000054937">
    <property type="component" value="Unassembled WGS sequence"/>
</dbReference>
<keyword evidence="7" id="KW-1185">Reference proteome</keyword>
<accession>A0A0V0QLG3</accession>
<dbReference type="Pfam" id="PF00134">
    <property type="entry name" value="Cyclin_N"/>
    <property type="match status" value="1"/>
</dbReference>
<dbReference type="InterPro" id="IPR039361">
    <property type="entry name" value="Cyclin"/>
</dbReference>
<proteinExistence type="inferred from homology"/>
<dbReference type="AlphaFoldDB" id="A0A0V0QLG3"/>